<dbReference type="EMBL" id="JAWXXV010000002">
    <property type="protein sequence ID" value="MDX5986387.1"/>
    <property type="molecule type" value="Genomic_DNA"/>
</dbReference>
<dbReference type="Proteomes" id="UP001279660">
    <property type="component" value="Unassembled WGS sequence"/>
</dbReference>
<protein>
    <submittedName>
        <fullName evidence="1">Uncharacterized protein</fullName>
    </submittedName>
</protein>
<reference evidence="1 2" key="1">
    <citation type="submission" date="2023-11" db="EMBL/GenBank/DDBJ databases">
        <title>MicrobeMod: A computational toolkit for identifying prokaryotic methylation and restriction-modification with nanopore sequencing.</title>
        <authorList>
            <person name="Crits-Christoph A."/>
            <person name="Kang S.C."/>
            <person name="Lee H."/>
            <person name="Ostrov N."/>
        </authorList>
    </citation>
    <scope>NUCLEOTIDE SEQUENCE [LARGE SCALE GENOMIC DNA]</scope>
    <source>
        <strain evidence="1 2">ATCC 14820</strain>
    </source>
</reference>
<sequence length="209" mass="23547">MIVIEDLMASLAVRRPVFCSEADFQHELAYEIRKNDPNLNVRLEWPLTAPARGAIDVIVIGETRFALELKYLSKGFSTTLDGEPVTLKQHGAHDQRRYDVCKDVTRMEAYAEATGYGAGVLVLTNDPSYWQPRARTDTVDAAFNLCDLRELTGSLAWHELAKPGTTKNREAALEIKGRYALTWQDYNRIDGKAGLFRYLWIPVASPTRG</sequence>
<name>A0ABU4PRE6_9SPHN</name>
<gene>
    <name evidence="1" type="ORF">SIL82_19180</name>
</gene>
<accession>A0ABU4PRE6</accession>
<comment type="caution">
    <text evidence="1">The sequence shown here is derived from an EMBL/GenBank/DDBJ whole genome shotgun (WGS) entry which is preliminary data.</text>
</comment>
<evidence type="ECO:0000313" key="1">
    <source>
        <dbReference type="EMBL" id="MDX5986387.1"/>
    </source>
</evidence>
<proteinExistence type="predicted"/>
<evidence type="ECO:0000313" key="2">
    <source>
        <dbReference type="Proteomes" id="UP001279660"/>
    </source>
</evidence>
<dbReference type="RefSeq" id="WP_010409036.1">
    <property type="nucleotide sequence ID" value="NZ_JAWXXV010000002.1"/>
</dbReference>
<organism evidence="1 2">
    <name type="scientific">Sphingomonas echinoides</name>
    <dbReference type="NCBI Taxonomy" id="59803"/>
    <lineage>
        <taxon>Bacteria</taxon>
        <taxon>Pseudomonadati</taxon>
        <taxon>Pseudomonadota</taxon>
        <taxon>Alphaproteobacteria</taxon>
        <taxon>Sphingomonadales</taxon>
        <taxon>Sphingomonadaceae</taxon>
        <taxon>Sphingomonas</taxon>
    </lineage>
</organism>
<keyword evidence="2" id="KW-1185">Reference proteome</keyword>